<dbReference type="EMBL" id="WKPI01000004">
    <property type="protein sequence ID" value="MSC32379.1"/>
    <property type="molecule type" value="Genomic_DNA"/>
</dbReference>
<sequence length="44" mass="5209">MPYVIRQRWTGKREIYNRPRALLRGTLFVELDKPFTGKGGSRDE</sequence>
<organism evidence="1 3">
    <name type="scientific">Holdemania massiliensis</name>
    <dbReference type="NCBI Taxonomy" id="1468449"/>
    <lineage>
        <taxon>Bacteria</taxon>
        <taxon>Bacillati</taxon>
        <taxon>Bacillota</taxon>
        <taxon>Erysipelotrichia</taxon>
        <taxon>Erysipelotrichales</taxon>
        <taxon>Erysipelotrichaceae</taxon>
        <taxon>Holdemania</taxon>
    </lineage>
</organism>
<dbReference type="AlphaFoldDB" id="A0A6N7S573"/>
<name>A0A6N7S573_9FIRM</name>
<keyword evidence="4" id="KW-1185">Reference proteome</keyword>
<evidence type="ECO:0000313" key="4">
    <source>
        <dbReference type="Proteomes" id="UP000480929"/>
    </source>
</evidence>
<dbReference type="Pfam" id="PF11007">
    <property type="entry name" value="CotJA"/>
    <property type="match status" value="1"/>
</dbReference>
<accession>A0A6N7S573</accession>
<evidence type="ECO:0000313" key="2">
    <source>
        <dbReference type="EMBL" id="MSC32379.1"/>
    </source>
</evidence>
<dbReference type="Proteomes" id="UP000480929">
    <property type="component" value="Unassembled WGS sequence"/>
</dbReference>
<evidence type="ECO:0000313" key="1">
    <source>
        <dbReference type="EMBL" id="MSA88832.1"/>
    </source>
</evidence>
<dbReference type="InterPro" id="IPR020256">
    <property type="entry name" value="Spore_coat_CotJA"/>
</dbReference>
<evidence type="ECO:0000313" key="3">
    <source>
        <dbReference type="Proteomes" id="UP000433575"/>
    </source>
</evidence>
<dbReference type="EMBL" id="WKPJ01000005">
    <property type="protein sequence ID" value="MSA88832.1"/>
    <property type="molecule type" value="Genomic_DNA"/>
</dbReference>
<reference evidence="3 4" key="1">
    <citation type="journal article" date="2019" name="Nat. Med.">
        <title>A library of human gut bacterial isolates paired with longitudinal multiomics data enables mechanistic microbiome research.</title>
        <authorList>
            <person name="Poyet M."/>
            <person name="Groussin M."/>
            <person name="Gibbons S.M."/>
            <person name="Avila-Pacheco J."/>
            <person name="Jiang X."/>
            <person name="Kearney S.M."/>
            <person name="Perrotta A.R."/>
            <person name="Berdy B."/>
            <person name="Zhao S."/>
            <person name="Lieberman T.D."/>
            <person name="Swanson P.K."/>
            <person name="Smith M."/>
            <person name="Roesemann S."/>
            <person name="Alexander J.E."/>
            <person name="Rich S.A."/>
            <person name="Livny J."/>
            <person name="Vlamakis H."/>
            <person name="Clish C."/>
            <person name="Bullock K."/>
            <person name="Deik A."/>
            <person name="Scott J."/>
            <person name="Pierce K.A."/>
            <person name="Xavier R.J."/>
            <person name="Alm E.J."/>
        </authorList>
    </citation>
    <scope>NUCLEOTIDE SEQUENCE [LARGE SCALE GENOMIC DNA]</scope>
    <source>
        <strain evidence="1 3">BIOML-A4</strain>
        <strain evidence="2 4">BIOML-A5</strain>
    </source>
</reference>
<gene>
    <name evidence="2" type="ORF">GKD88_04520</name>
    <name evidence="1" type="ORF">GKE08_05790</name>
</gene>
<dbReference type="OrthoDB" id="9800571at2"/>
<comment type="caution">
    <text evidence="1">The sequence shown here is derived from an EMBL/GenBank/DDBJ whole genome shotgun (WGS) entry which is preliminary data.</text>
</comment>
<dbReference type="Proteomes" id="UP000433575">
    <property type="component" value="Unassembled WGS sequence"/>
</dbReference>
<proteinExistence type="predicted"/>
<protein>
    <submittedName>
        <fullName evidence="1">Spore coat associated protein CotJA</fullName>
    </submittedName>
</protein>